<evidence type="ECO:0000256" key="1">
    <source>
        <dbReference type="ARBA" id="ARBA00022490"/>
    </source>
</evidence>
<evidence type="ECO:0000313" key="10">
    <source>
        <dbReference type="Proteomes" id="UP000183687"/>
    </source>
</evidence>
<gene>
    <name evidence="5" type="primary">xseA</name>
    <name evidence="9" type="ORF">SAMN04489746_1550</name>
</gene>
<proteinExistence type="inferred from homology"/>
<feature type="domain" description="Exonuclease VII large subunit C-terminal" evidence="7">
    <location>
        <begin position="124"/>
        <end position="436"/>
    </location>
</feature>
<evidence type="ECO:0000256" key="6">
    <source>
        <dbReference type="RuleBase" id="RU004355"/>
    </source>
</evidence>
<evidence type="ECO:0000259" key="8">
    <source>
        <dbReference type="Pfam" id="PF13742"/>
    </source>
</evidence>
<sequence length="451" mass="48090">MDNEPTLSVSEAIHKAKMAVGSIPVCTVVGEVSGFRGPNSRSGHCYFQIKDASATMDVIVWRGIYAAAGFDLEDGLKIQMTGSFDVYEASGKLSFKAKTLTVAGEGLLRQQVAALAKKLEAEGLMDSARKRKIPLFCTRVAVVTSLSGSVIEDVRRTLSRRNSLVELLCAGCAVQGATAAQTIIHALEVAAAAQPDCILLVRGGGSYEDLMCFNDEALARAVAACPVPVITGIGHEPDVTICDMVSDRRTSTPTAAAESVAPALSEIVAAVNMRQERLVQTMSTIVATARGVVDASANRAALAMQNRLSIEKTHLDALAKHRCLIDPSSLVDDRVSALMQTEQRLMDALPRIVERRLHDVGVLSGRLTGAAARMTRPYALALDRQAASLQALSPLNVLSRGYSIVRTPSGAVVRDASHVCPNDQLSVLLNKGQLDVVVTQTQNKTSMEQEK</sequence>
<feature type="domain" description="OB-fold nucleic acid binding" evidence="8">
    <location>
        <begin position="8"/>
        <end position="100"/>
    </location>
</feature>
<evidence type="ECO:0000256" key="5">
    <source>
        <dbReference type="HAMAP-Rule" id="MF_00378"/>
    </source>
</evidence>
<dbReference type="AlphaFoldDB" id="A0AB38A8D2"/>
<keyword evidence="1 5" id="KW-0963">Cytoplasm</keyword>
<keyword evidence="4 5" id="KW-0269">Exonuclease</keyword>
<evidence type="ECO:0000256" key="4">
    <source>
        <dbReference type="ARBA" id="ARBA00022839"/>
    </source>
</evidence>
<accession>A0AB38A8D2</accession>
<dbReference type="EC" id="3.1.11.6" evidence="5"/>
<comment type="caution">
    <text evidence="9">The sequence shown here is derived from an EMBL/GenBank/DDBJ whole genome shotgun (WGS) entry which is preliminary data.</text>
</comment>
<keyword evidence="2 5" id="KW-0540">Nuclease</keyword>
<evidence type="ECO:0000259" key="7">
    <source>
        <dbReference type="Pfam" id="PF02601"/>
    </source>
</evidence>
<dbReference type="NCBIfam" id="TIGR00237">
    <property type="entry name" value="xseA"/>
    <property type="match status" value="1"/>
</dbReference>
<evidence type="ECO:0000256" key="2">
    <source>
        <dbReference type="ARBA" id="ARBA00022722"/>
    </source>
</evidence>
<dbReference type="GO" id="GO:0003676">
    <property type="term" value="F:nucleic acid binding"/>
    <property type="evidence" value="ECO:0007669"/>
    <property type="project" value="InterPro"/>
</dbReference>
<comment type="subunit">
    <text evidence="5">Heterooligomer composed of large and small subunits.</text>
</comment>
<comment type="subcellular location">
    <subcellularLocation>
        <location evidence="5 6">Cytoplasm</location>
    </subcellularLocation>
</comment>
<dbReference type="InterPro" id="IPR025824">
    <property type="entry name" value="OB-fold_nuc-bd_dom"/>
</dbReference>
<dbReference type="GO" id="GO:0006308">
    <property type="term" value="P:DNA catabolic process"/>
    <property type="evidence" value="ECO:0007669"/>
    <property type="project" value="UniProtKB-UniRule"/>
</dbReference>
<dbReference type="GO" id="GO:0009318">
    <property type="term" value="C:exodeoxyribonuclease VII complex"/>
    <property type="evidence" value="ECO:0007669"/>
    <property type="project" value="UniProtKB-UniRule"/>
</dbReference>
<dbReference type="Pfam" id="PF13742">
    <property type="entry name" value="tRNA_anti_2"/>
    <property type="match status" value="1"/>
</dbReference>
<evidence type="ECO:0000313" key="9">
    <source>
        <dbReference type="EMBL" id="SEC25313.1"/>
    </source>
</evidence>
<evidence type="ECO:0000256" key="3">
    <source>
        <dbReference type="ARBA" id="ARBA00022801"/>
    </source>
</evidence>
<comment type="catalytic activity">
    <reaction evidence="5 6">
        <text>Exonucleolytic cleavage in either 5'- to 3'- or 3'- to 5'-direction to yield nucleoside 5'-phosphates.</text>
        <dbReference type="EC" id="3.1.11.6"/>
    </reaction>
</comment>
<comment type="function">
    <text evidence="5">Bidirectionally degrades single-stranded DNA into large acid-insoluble oligonucleotides, which are then degraded further into small acid-soluble oligonucleotides.</text>
</comment>
<dbReference type="Proteomes" id="UP000183687">
    <property type="component" value="Unassembled WGS sequence"/>
</dbReference>
<reference evidence="9 10" key="1">
    <citation type="submission" date="2016-10" db="EMBL/GenBank/DDBJ databases">
        <authorList>
            <person name="Varghese N."/>
            <person name="Submissions S."/>
        </authorList>
    </citation>
    <scope>NUCLEOTIDE SEQUENCE [LARGE SCALE GENOMIC DNA]</scope>
    <source>
        <strain evidence="9 10">DSM 20586</strain>
    </source>
</reference>
<dbReference type="EMBL" id="FNSH01000002">
    <property type="protein sequence ID" value="SEC25313.1"/>
    <property type="molecule type" value="Genomic_DNA"/>
</dbReference>
<dbReference type="InterPro" id="IPR020579">
    <property type="entry name" value="Exonuc_VII_lsu_C"/>
</dbReference>
<dbReference type="InterPro" id="IPR003753">
    <property type="entry name" value="Exonuc_VII_L"/>
</dbReference>
<dbReference type="RefSeq" id="WP_002563803.1">
    <property type="nucleotide sequence ID" value="NZ_CALJSN010000005.1"/>
</dbReference>
<dbReference type="PANTHER" id="PTHR30008">
    <property type="entry name" value="EXODEOXYRIBONUCLEASE 7 LARGE SUBUNIT"/>
    <property type="match status" value="1"/>
</dbReference>
<organism evidence="9 10">
    <name type="scientific">Atopobium minutum</name>
    <dbReference type="NCBI Taxonomy" id="1381"/>
    <lineage>
        <taxon>Bacteria</taxon>
        <taxon>Bacillati</taxon>
        <taxon>Actinomycetota</taxon>
        <taxon>Coriobacteriia</taxon>
        <taxon>Coriobacteriales</taxon>
        <taxon>Atopobiaceae</taxon>
        <taxon>Atopobium</taxon>
    </lineage>
</organism>
<comment type="similarity">
    <text evidence="5 6">Belongs to the XseA family.</text>
</comment>
<dbReference type="HAMAP" id="MF_00378">
    <property type="entry name" value="Exonuc_7_L"/>
    <property type="match status" value="1"/>
</dbReference>
<protein>
    <recommendedName>
        <fullName evidence="5">Exodeoxyribonuclease 7 large subunit</fullName>
        <ecNumber evidence="5">3.1.11.6</ecNumber>
    </recommendedName>
    <alternativeName>
        <fullName evidence="5">Exodeoxyribonuclease VII large subunit</fullName>
        <shortName evidence="5">Exonuclease VII large subunit</shortName>
    </alternativeName>
</protein>
<dbReference type="GO" id="GO:0008855">
    <property type="term" value="F:exodeoxyribonuclease VII activity"/>
    <property type="evidence" value="ECO:0007669"/>
    <property type="project" value="UniProtKB-UniRule"/>
</dbReference>
<dbReference type="CDD" id="cd04489">
    <property type="entry name" value="ExoVII_LU_OBF"/>
    <property type="match status" value="1"/>
</dbReference>
<keyword evidence="3 5" id="KW-0378">Hydrolase</keyword>
<dbReference type="PANTHER" id="PTHR30008:SF0">
    <property type="entry name" value="EXODEOXYRIBONUCLEASE 7 LARGE SUBUNIT"/>
    <property type="match status" value="1"/>
</dbReference>
<dbReference type="Pfam" id="PF02601">
    <property type="entry name" value="Exonuc_VII_L"/>
    <property type="match status" value="1"/>
</dbReference>
<name>A0AB38A8D2_9ACTN</name>
<dbReference type="GO" id="GO:0005737">
    <property type="term" value="C:cytoplasm"/>
    <property type="evidence" value="ECO:0007669"/>
    <property type="project" value="UniProtKB-SubCell"/>
</dbReference>